<feature type="compositionally biased region" description="Basic and acidic residues" evidence="1">
    <location>
        <begin position="22"/>
        <end position="50"/>
    </location>
</feature>
<feature type="region of interest" description="Disordered" evidence="1">
    <location>
        <begin position="1"/>
        <end position="71"/>
    </location>
</feature>
<reference evidence="2" key="1">
    <citation type="submission" date="2023-04" db="EMBL/GenBank/DDBJ databases">
        <authorList>
            <consortium name="ELIXIR-Norway"/>
        </authorList>
    </citation>
    <scope>NUCLEOTIDE SEQUENCE [LARGE SCALE GENOMIC DNA]</scope>
</reference>
<evidence type="ECO:0000256" key="1">
    <source>
        <dbReference type="SAM" id="MobiDB-lite"/>
    </source>
</evidence>
<sequence length="94" mass="10348">MDPPSPPTFAPRPRHPRSPCAEQKHGRSLRALEQKADGLDPGAYRHENNDRTGSAWGWASGSPSRQTSLSRNLGGTVFSLGVQFRYRSGMEEQA</sequence>
<feature type="compositionally biased region" description="Pro residues" evidence="1">
    <location>
        <begin position="1"/>
        <end position="10"/>
    </location>
</feature>
<protein>
    <submittedName>
        <fullName evidence="2">Uncharacterized protein</fullName>
    </submittedName>
</protein>
<dbReference type="Proteomes" id="UP001176941">
    <property type="component" value="Chromosome 19"/>
</dbReference>
<dbReference type="EMBL" id="OX459955">
    <property type="protein sequence ID" value="CAI9159426.1"/>
    <property type="molecule type" value="Genomic_DNA"/>
</dbReference>
<keyword evidence="3" id="KW-1185">Reference proteome</keyword>
<accession>A0ABN8YFU4</accession>
<gene>
    <name evidence="2" type="ORF">MRATA1EN1_LOCUS8388</name>
</gene>
<evidence type="ECO:0000313" key="3">
    <source>
        <dbReference type="Proteomes" id="UP001176941"/>
    </source>
</evidence>
<organism evidence="2 3">
    <name type="scientific">Rangifer tarandus platyrhynchus</name>
    <name type="common">Svalbard reindeer</name>
    <dbReference type="NCBI Taxonomy" id="3082113"/>
    <lineage>
        <taxon>Eukaryota</taxon>
        <taxon>Metazoa</taxon>
        <taxon>Chordata</taxon>
        <taxon>Craniata</taxon>
        <taxon>Vertebrata</taxon>
        <taxon>Euteleostomi</taxon>
        <taxon>Mammalia</taxon>
        <taxon>Eutheria</taxon>
        <taxon>Laurasiatheria</taxon>
        <taxon>Artiodactyla</taxon>
        <taxon>Ruminantia</taxon>
        <taxon>Pecora</taxon>
        <taxon>Cervidae</taxon>
        <taxon>Odocoileinae</taxon>
        <taxon>Rangifer</taxon>
    </lineage>
</organism>
<name>A0ABN8YFU4_RANTA</name>
<proteinExistence type="predicted"/>
<evidence type="ECO:0000313" key="2">
    <source>
        <dbReference type="EMBL" id="CAI9159426.1"/>
    </source>
</evidence>
<feature type="compositionally biased region" description="Low complexity" evidence="1">
    <location>
        <begin position="53"/>
        <end position="62"/>
    </location>
</feature>